<dbReference type="Pfam" id="PF04326">
    <property type="entry name" value="SLFN_AlbA_2"/>
    <property type="match status" value="1"/>
</dbReference>
<dbReference type="InterPro" id="IPR007421">
    <property type="entry name" value="Schlafen_AlbA_2_dom"/>
</dbReference>
<keyword evidence="3" id="KW-1185">Reference proteome</keyword>
<protein>
    <submittedName>
        <fullName evidence="2">ATP-binding protein</fullName>
    </submittedName>
</protein>
<dbReference type="Gene3D" id="3.30.950.30">
    <property type="entry name" value="Schlafen, AAA domain"/>
    <property type="match status" value="1"/>
</dbReference>
<proteinExistence type="predicted"/>
<dbReference type="EMBL" id="JBHSLD010000009">
    <property type="protein sequence ID" value="MFC5381647.1"/>
    <property type="molecule type" value="Genomic_DNA"/>
</dbReference>
<sequence>MADELRDTVATLVARVRRLGTDTARIEVKAAAGGLPKSTGETLSAFQNTSGGVVLLGLAESEGFRPAEGFNASAVRDALAGLCADAMEPPLRAEIDIVPFEGREVVVLEVPPLDPVMQPSHIRTKGAYAGSFFRSGDGDRRLTHYEVTQLLSNRSQPLHDTEVVPTATLDDLSDTAVDVLGSRLATSSSRAFSGLTREQMLIRAGAATRDHDGTVRPTVAGVLCLGEYPQQFFPQLLVSFVALPGSTLGDTAPDGTRFLDNAVCDGTIPQMLEGVLAACRRNMRTAAVIRGSGREDRHDYPVEVIRELVVNALLHRDYSAGARGTQVQVELFPDRLVVKSPGGLFGNVVPSQLGVEEVSSTRNATLARLLADVPGADGLPVSENRGSGLSFVMARLRRAGMSPPSFDVTPAHVHVTVPQQALLEPDTVAWIGSLTDAHLTDEQHIALALMRTTGTVSNEMLRAWGVGSHDATAALRGLVDKGLAVKLGGRRYATYELAATPPDGAGFHGADQLSIVGVEDDDAKDPRPGAPVPRGRDAGLEAVIQAVRAGADSTRTITETLGVSVATTTRRVNALLTEGRLGQTAGPHSRSRRFFVIDPGSDRY</sequence>
<dbReference type="InterPro" id="IPR038461">
    <property type="entry name" value="Schlafen_AlbA_2_dom_sf"/>
</dbReference>
<evidence type="ECO:0000313" key="3">
    <source>
        <dbReference type="Proteomes" id="UP001596122"/>
    </source>
</evidence>
<keyword evidence="2" id="KW-0067">ATP-binding</keyword>
<dbReference type="PANTHER" id="PTHR30595">
    <property type="entry name" value="GLPR-RELATED TRANSCRIPTIONAL REPRESSOR"/>
    <property type="match status" value="1"/>
</dbReference>
<reference evidence="3" key="1">
    <citation type="journal article" date="2019" name="Int. J. Syst. Evol. Microbiol.">
        <title>The Global Catalogue of Microorganisms (GCM) 10K type strain sequencing project: providing services to taxonomists for standard genome sequencing and annotation.</title>
        <authorList>
            <consortium name="The Broad Institute Genomics Platform"/>
            <consortium name="The Broad Institute Genome Sequencing Center for Infectious Disease"/>
            <person name="Wu L."/>
            <person name="Ma J."/>
        </authorList>
    </citation>
    <scope>NUCLEOTIDE SEQUENCE [LARGE SCALE GENOMIC DNA]</scope>
    <source>
        <strain evidence="3">CCUG 43114</strain>
    </source>
</reference>
<name>A0ABW0GPM8_9MICO</name>
<evidence type="ECO:0000313" key="2">
    <source>
        <dbReference type="EMBL" id="MFC5381647.1"/>
    </source>
</evidence>
<dbReference type="GO" id="GO:0005524">
    <property type="term" value="F:ATP binding"/>
    <property type="evidence" value="ECO:0007669"/>
    <property type="project" value="UniProtKB-KW"/>
</dbReference>
<dbReference type="Pfam" id="PF13749">
    <property type="entry name" value="HATPase_c_4"/>
    <property type="match status" value="1"/>
</dbReference>
<comment type="caution">
    <text evidence="2">The sequence shown here is derived from an EMBL/GenBank/DDBJ whole genome shotgun (WGS) entry which is preliminary data.</text>
</comment>
<dbReference type="Gene3D" id="3.30.565.60">
    <property type="match status" value="1"/>
</dbReference>
<dbReference type="InterPro" id="IPR038475">
    <property type="entry name" value="RecG_C_sf"/>
</dbReference>
<evidence type="ECO:0000259" key="1">
    <source>
        <dbReference type="Pfam" id="PF04326"/>
    </source>
</evidence>
<feature type="domain" description="Schlafen AlbA-2" evidence="1">
    <location>
        <begin position="25"/>
        <end position="142"/>
    </location>
</feature>
<dbReference type="PANTHER" id="PTHR30595:SF6">
    <property type="entry name" value="SCHLAFEN ALBA-2 DOMAIN-CONTAINING PROTEIN"/>
    <property type="match status" value="1"/>
</dbReference>
<keyword evidence="2" id="KW-0547">Nucleotide-binding</keyword>
<accession>A0ABW0GPM8</accession>
<gene>
    <name evidence="2" type="ORF">ACFPJ6_12690</name>
</gene>
<organism evidence="2 3">
    <name type="scientific">Aquipuribacter nitratireducens</name>
    <dbReference type="NCBI Taxonomy" id="650104"/>
    <lineage>
        <taxon>Bacteria</taxon>
        <taxon>Bacillati</taxon>
        <taxon>Actinomycetota</taxon>
        <taxon>Actinomycetes</taxon>
        <taxon>Micrococcales</taxon>
        <taxon>Intrasporangiaceae</taxon>
        <taxon>Aquipuribacter</taxon>
    </lineage>
</organism>
<dbReference type="Proteomes" id="UP001596122">
    <property type="component" value="Unassembled WGS sequence"/>
</dbReference>
<dbReference type="RefSeq" id="WP_340269598.1">
    <property type="nucleotide sequence ID" value="NZ_JBBEOG010000004.1"/>
</dbReference>